<keyword evidence="2" id="KW-1185">Reference proteome</keyword>
<accession>A0A8J5EQT4</accession>
<comment type="caution">
    <text evidence="1">The sequence shown here is derived from an EMBL/GenBank/DDBJ whole genome shotgun (WGS) entry which is preliminary data.</text>
</comment>
<organism evidence="1 2">
    <name type="scientific">Zingiber officinale</name>
    <name type="common">Ginger</name>
    <name type="synonym">Amomum zingiber</name>
    <dbReference type="NCBI Taxonomy" id="94328"/>
    <lineage>
        <taxon>Eukaryota</taxon>
        <taxon>Viridiplantae</taxon>
        <taxon>Streptophyta</taxon>
        <taxon>Embryophyta</taxon>
        <taxon>Tracheophyta</taxon>
        <taxon>Spermatophyta</taxon>
        <taxon>Magnoliopsida</taxon>
        <taxon>Liliopsida</taxon>
        <taxon>Zingiberales</taxon>
        <taxon>Zingiberaceae</taxon>
        <taxon>Zingiber</taxon>
    </lineage>
</organism>
<reference evidence="1 2" key="1">
    <citation type="submission" date="2020-08" db="EMBL/GenBank/DDBJ databases">
        <title>Plant Genome Project.</title>
        <authorList>
            <person name="Zhang R.-G."/>
        </authorList>
    </citation>
    <scope>NUCLEOTIDE SEQUENCE [LARGE SCALE GENOMIC DNA]</scope>
    <source>
        <tissue evidence="1">Rhizome</tissue>
    </source>
</reference>
<dbReference type="EMBL" id="JACMSC010000021">
    <property type="protein sequence ID" value="KAG6470763.1"/>
    <property type="molecule type" value="Genomic_DNA"/>
</dbReference>
<gene>
    <name evidence="1" type="ORF">ZIOFF_071840</name>
</gene>
<name>A0A8J5EQT4_ZINOF</name>
<sequence>MVVMREVVVALTKFACTKNYLHVTHPQTIIDSDGARHLVQLVYYGKQVDAISNFTSAAGDRIPMHGSSTSC</sequence>
<dbReference type="PANTHER" id="PTHR46168:SF9">
    <property type="entry name" value="ARMADILLO REPEAT ONLY 2"/>
    <property type="match status" value="1"/>
</dbReference>
<dbReference type="PANTHER" id="PTHR46168">
    <property type="entry name" value="ARMADILLO REPEAT ONLY 4"/>
    <property type="match status" value="1"/>
</dbReference>
<dbReference type="AlphaFoldDB" id="A0A8J5EQT4"/>
<evidence type="ECO:0000313" key="1">
    <source>
        <dbReference type="EMBL" id="KAG6470763.1"/>
    </source>
</evidence>
<evidence type="ECO:0000313" key="2">
    <source>
        <dbReference type="Proteomes" id="UP000734854"/>
    </source>
</evidence>
<protein>
    <submittedName>
        <fullName evidence="1">Uncharacterized protein</fullName>
    </submittedName>
</protein>
<dbReference type="Proteomes" id="UP000734854">
    <property type="component" value="Unassembled WGS sequence"/>
</dbReference>
<proteinExistence type="predicted"/>